<keyword evidence="7" id="KW-0963">Cytoplasm</keyword>
<feature type="compositionally biased region" description="Polar residues" evidence="17">
    <location>
        <begin position="865"/>
        <end position="880"/>
    </location>
</feature>
<evidence type="ECO:0000256" key="14">
    <source>
        <dbReference type="ARBA" id="ARBA00023212"/>
    </source>
</evidence>
<evidence type="ECO:0000313" key="19">
    <source>
        <dbReference type="EMBL" id="NXS66984.1"/>
    </source>
</evidence>
<feature type="region of interest" description="Disordered" evidence="17">
    <location>
        <begin position="864"/>
        <end position="913"/>
    </location>
</feature>
<dbReference type="InterPro" id="IPR016024">
    <property type="entry name" value="ARM-type_fold"/>
</dbReference>
<evidence type="ECO:0000256" key="3">
    <source>
        <dbReference type="ARBA" id="ARBA00004601"/>
    </source>
</evidence>
<feature type="domain" description="TOG" evidence="18">
    <location>
        <begin position="1037"/>
        <end position="1273"/>
    </location>
</feature>
<comment type="subcellular location">
    <subcellularLocation>
        <location evidence="4">Chromosome</location>
        <location evidence="4">Centromere</location>
        <location evidence="4">Kinetochore</location>
    </subcellularLocation>
    <subcellularLocation>
        <location evidence="2">Cytoplasm</location>
        <location evidence="2">Cytoskeleton</location>
        <location evidence="2">Microtubule organizing center</location>
        <location evidence="2">Centrosome</location>
    </subcellularLocation>
    <subcellularLocation>
        <location evidence="1">Cytoplasm</location>
        <location evidence="1">Cytoskeleton</location>
        <location evidence="1">Spindle</location>
    </subcellularLocation>
    <subcellularLocation>
        <location evidence="3">Golgi apparatus</location>
        <location evidence="3">trans-Golgi network</location>
    </subcellularLocation>
</comment>
<dbReference type="PANTHER" id="PTHR21567">
    <property type="entry name" value="CLASP"/>
    <property type="match status" value="1"/>
</dbReference>
<keyword evidence="20" id="KW-1185">Reference proteome</keyword>
<dbReference type="Pfam" id="PF23271">
    <property type="entry name" value="HEAT_GCN1"/>
    <property type="match status" value="1"/>
</dbReference>
<dbReference type="EMBL" id="VYZV01008746">
    <property type="protein sequence ID" value="NXS66984.1"/>
    <property type="molecule type" value="Genomic_DNA"/>
</dbReference>
<name>A0A7L2W977_PANHA</name>
<feature type="compositionally biased region" description="Low complexity" evidence="17">
    <location>
        <begin position="370"/>
        <end position="385"/>
    </location>
</feature>
<dbReference type="FunFam" id="1.25.10.10:FF:000005">
    <property type="entry name" value="CLIP-associating protein 1 isoform 2"/>
    <property type="match status" value="1"/>
</dbReference>
<dbReference type="GO" id="GO:0040001">
    <property type="term" value="P:establishment of mitotic spindle localization"/>
    <property type="evidence" value="ECO:0007669"/>
    <property type="project" value="TreeGrafter"/>
</dbReference>
<dbReference type="GO" id="GO:0008017">
    <property type="term" value="F:microtubule binding"/>
    <property type="evidence" value="ECO:0007669"/>
    <property type="project" value="TreeGrafter"/>
</dbReference>
<dbReference type="GO" id="GO:0090307">
    <property type="term" value="P:mitotic spindle assembly"/>
    <property type="evidence" value="ECO:0007669"/>
    <property type="project" value="TreeGrafter"/>
</dbReference>
<feature type="compositionally biased region" description="Low complexity" evidence="17">
    <location>
        <begin position="889"/>
        <end position="898"/>
    </location>
</feature>
<evidence type="ECO:0000256" key="2">
    <source>
        <dbReference type="ARBA" id="ARBA00004300"/>
    </source>
</evidence>
<feature type="compositionally biased region" description="Low complexity" evidence="17">
    <location>
        <begin position="312"/>
        <end position="331"/>
    </location>
</feature>
<evidence type="ECO:0000256" key="8">
    <source>
        <dbReference type="ARBA" id="ARBA00022618"/>
    </source>
</evidence>
<feature type="domain" description="TOG" evidence="18">
    <location>
        <begin position="633"/>
        <end position="870"/>
    </location>
</feature>
<evidence type="ECO:0000256" key="7">
    <source>
        <dbReference type="ARBA" id="ARBA00022490"/>
    </source>
</evidence>
<feature type="non-terminal residue" evidence="19">
    <location>
        <position position="1"/>
    </location>
</feature>
<feature type="domain" description="TOG" evidence="18">
    <location>
        <begin position="83"/>
        <end position="315"/>
    </location>
</feature>
<dbReference type="PANTHER" id="PTHR21567:SF28">
    <property type="entry name" value="CLIP-ASSOCIATING PROTEIN 1"/>
    <property type="match status" value="1"/>
</dbReference>
<gene>
    <name evidence="19" type="primary">Clasp1_0</name>
    <name evidence="19" type="ORF">PANHAL_R05687</name>
</gene>
<evidence type="ECO:0000313" key="20">
    <source>
        <dbReference type="Proteomes" id="UP000580171"/>
    </source>
</evidence>
<dbReference type="Gene3D" id="1.25.10.10">
    <property type="entry name" value="Leucine-rich Repeat Variant"/>
    <property type="match status" value="3"/>
</dbReference>
<dbReference type="GO" id="GO:0051301">
    <property type="term" value="P:cell division"/>
    <property type="evidence" value="ECO:0007669"/>
    <property type="project" value="UniProtKB-KW"/>
</dbReference>
<keyword evidence="9" id="KW-0493">Microtubule</keyword>
<comment type="caution">
    <text evidence="19">The sequence shown here is derived from an EMBL/GenBank/DDBJ whole genome shotgun (WGS) entry which is preliminary data.</text>
</comment>
<evidence type="ECO:0000256" key="4">
    <source>
        <dbReference type="ARBA" id="ARBA00004629"/>
    </source>
</evidence>
<evidence type="ECO:0000256" key="5">
    <source>
        <dbReference type="ARBA" id="ARBA00009549"/>
    </source>
</evidence>
<keyword evidence="15" id="KW-0131">Cell cycle</keyword>
<accession>A0A7L2W977</accession>
<feature type="compositionally biased region" description="Polar residues" evidence="17">
    <location>
        <begin position="335"/>
        <end position="361"/>
    </location>
</feature>
<feature type="compositionally biased region" description="Polar residues" evidence="17">
    <location>
        <begin position="480"/>
        <end position="489"/>
    </location>
</feature>
<evidence type="ECO:0000256" key="1">
    <source>
        <dbReference type="ARBA" id="ARBA00004186"/>
    </source>
</evidence>
<dbReference type="Pfam" id="PF21040">
    <property type="entry name" value="CEP104-like_TOG"/>
    <property type="match status" value="1"/>
</dbReference>
<dbReference type="FunFam" id="1.25.10.10:FF:000006">
    <property type="entry name" value="CLIP-associating protein 1 isoform 2"/>
    <property type="match status" value="1"/>
</dbReference>
<evidence type="ECO:0000256" key="15">
    <source>
        <dbReference type="ARBA" id="ARBA00023306"/>
    </source>
</evidence>
<feature type="region of interest" description="Disordered" evidence="17">
    <location>
        <begin position="605"/>
        <end position="624"/>
    </location>
</feature>
<keyword evidence="6" id="KW-0158">Chromosome</keyword>
<evidence type="ECO:0000256" key="10">
    <source>
        <dbReference type="ARBA" id="ARBA00022737"/>
    </source>
</evidence>
<dbReference type="InterPro" id="IPR024395">
    <property type="entry name" value="CLASP_N_dom"/>
</dbReference>
<keyword evidence="16" id="KW-0137">Centromere</keyword>
<dbReference type="GO" id="GO:0000776">
    <property type="term" value="C:kinetochore"/>
    <property type="evidence" value="ECO:0007669"/>
    <property type="project" value="UniProtKB-KW"/>
</dbReference>
<evidence type="ECO:0000256" key="17">
    <source>
        <dbReference type="SAM" id="MobiDB-lite"/>
    </source>
</evidence>
<dbReference type="Pfam" id="PF12348">
    <property type="entry name" value="CLASP_N"/>
    <property type="match status" value="1"/>
</dbReference>
<dbReference type="SUPFAM" id="SSF48371">
    <property type="entry name" value="ARM repeat"/>
    <property type="match status" value="1"/>
</dbReference>
<feature type="compositionally biased region" description="Low complexity" evidence="17">
    <location>
        <begin position="432"/>
        <end position="451"/>
    </location>
</feature>
<keyword evidence="12" id="KW-0995">Kinetochore</keyword>
<dbReference type="GO" id="GO:0043515">
    <property type="term" value="F:kinetochore binding"/>
    <property type="evidence" value="ECO:0007669"/>
    <property type="project" value="TreeGrafter"/>
</dbReference>
<dbReference type="InterPro" id="IPR034085">
    <property type="entry name" value="TOG"/>
</dbReference>
<keyword evidence="8" id="KW-0132">Cell division</keyword>
<dbReference type="Proteomes" id="UP000580171">
    <property type="component" value="Unassembled WGS sequence"/>
</dbReference>
<feature type="compositionally biased region" description="Acidic residues" evidence="17">
    <location>
        <begin position="1"/>
        <end position="11"/>
    </location>
</feature>
<keyword evidence="11" id="KW-0498">Mitosis</keyword>
<feature type="non-terminal residue" evidence="19">
    <location>
        <position position="1284"/>
    </location>
</feature>
<evidence type="ECO:0000256" key="12">
    <source>
        <dbReference type="ARBA" id="ARBA00022838"/>
    </source>
</evidence>
<dbReference type="InterPro" id="IPR011989">
    <property type="entry name" value="ARM-like"/>
</dbReference>
<dbReference type="GO" id="GO:0045180">
    <property type="term" value="C:basal cortex"/>
    <property type="evidence" value="ECO:0007669"/>
    <property type="project" value="TreeGrafter"/>
</dbReference>
<feature type="compositionally biased region" description="Polar residues" evidence="17">
    <location>
        <begin position="409"/>
        <end position="422"/>
    </location>
</feature>
<feature type="region of interest" description="Disordered" evidence="17">
    <location>
        <begin position="1"/>
        <end position="38"/>
    </location>
</feature>
<evidence type="ECO:0000256" key="9">
    <source>
        <dbReference type="ARBA" id="ARBA00022701"/>
    </source>
</evidence>
<comment type="similarity">
    <text evidence="5">Belongs to the CLASP family.</text>
</comment>
<evidence type="ECO:0000256" key="16">
    <source>
        <dbReference type="ARBA" id="ARBA00023328"/>
    </source>
</evidence>
<dbReference type="OrthoDB" id="46159at2759"/>
<keyword evidence="10" id="KW-0677">Repeat</keyword>
<dbReference type="GO" id="GO:0005813">
    <property type="term" value="C:centrosome"/>
    <property type="evidence" value="ECO:0007669"/>
    <property type="project" value="UniProtKB-SubCell"/>
</dbReference>
<dbReference type="GO" id="GO:0005794">
    <property type="term" value="C:Golgi apparatus"/>
    <property type="evidence" value="ECO:0007669"/>
    <property type="project" value="UniProtKB-SubCell"/>
</dbReference>
<organism evidence="19 20">
    <name type="scientific">Pandion haliaetus</name>
    <name type="common">Osprey</name>
    <name type="synonym">Falco haliaetus</name>
    <dbReference type="NCBI Taxonomy" id="56262"/>
    <lineage>
        <taxon>Eukaryota</taxon>
        <taxon>Metazoa</taxon>
        <taxon>Chordata</taxon>
        <taxon>Craniata</taxon>
        <taxon>Vertebrata</taxon>
        <taxon>Euteleostomi</taxon>
        <taxon>Archelosauria</taxon>
        <taxon>Archosauria</taxon>
        <taxon>Dinosauria</taxon>
        <taxon>Saurischia</taxon>
        <taxon>Theropoda</taxon>
        <taxon>Coelurosauria</taxon>
        <taxon>Aves</taxon>
        <taxon>Neognathae</taxon>
        <taxon>Neoaves</taxon>
        <taxon>Telluraves</taxon>
        <taxon>Accipitrimorphae</taxon>
        <taxon>Accipitriformes</taxon>
        <taxon>Pandionidae</taxon>
        <taxon>Pandion</taxon>
    </lineage>
</organism>
<evidence type="ECO:0000256" key="13">
    <source>
        <dbReference type="ARBA" id="ARBA00023034"/>
    </source>
</evidence>
<dbReference type="GO" id="GO:0072686">
    <property type="term" value="C:mitotic spindle"/>
    <property type="evidence" value="ECO:0007669"/>
    <property type="project" value="TreeGrafter"/>
</dbReference>
<evidence type="ECO:0000256" key="11">
    <source>
        <dbReference type="ARBA" id="ARBA00022776"/>
    </source>
</evidence>
<keyword evidence="14" id="KW-0206">Cytoskeleton</keyword>
<feature type="region of interest" description="Disordered" evidence="17">
    <location>
        <begin position="307"/>
        <end position="562"/>
    </location>
</feature>
<evidence type="ECO:0000256" key="6">
    <source>
        <dbReference type="ARBA" id="ARBA00022454"/>
    </source>
</evidence>
<dbReference type="FunFam" id="1.25.10.10:FF:000001">
    <property type="entry name" value="CLIP-associating protein 1 isoform 2"/>
    <property type="match status" value="1"/>
</dbReference>
<feature type="compositionally biased region" description="Polar residues" evidence="17">
    <location>
        <begin position="537"/>
        <end position="549"/>
    </location>
</feature>
<sequence length="1284" mass="141221">ADKIFDDEDSVDGNRPSSASSSTSSKAPANSRRVGMGTARRLGSAALGSKSSTAKEGAGAVDEEDFIKAFEDVPTVQIYSSRDLEESINKIREILSDDKHDWEQRVSALKKIRSLLLAGAAEYDNFFQHLRLLDGAFKLSAKDLRSQVVREACITLGHLSSVLGNKFDHGAEAIMPTIFNLIPNSAKVMATSGVVAVRLIIRHTHIPRLIPIITSNCTSKSVAVRRRCFEFLDLLLQEWQTHSLERHISVLAETIKKGIHDADSEARIEARKCYWGFHSHFSREAEHLYHTLESSYQKALQSHLKNSDSIVSLPQSDRSSSSSQESLNRPLSAKRSPTGSTTSRASTVSTKSVSTPGSLQRSRSDVDVNAAASAKSKVTSSGASTPFSSAAALPPGSYASLGRIRTRRQSSGSATSVTSTPADTRGRSRAKVVSQSQPGSRSSSPGKLLGSTYGGLSSGTSRVQPVPSSSEKRSKIPRSQGCSRETSPSRIGLARSSRIPRPSMSQGCSRDTSRESSRDTSPARGFPPLASRRHSRSTSALSTADSVGQSDRFGLGQPGRMPASVNAMRVLSTSTDLEAAVADALSEFPLFQKKPVRRRYEPYGMYSDDDANSDASSACSERSYGSRNGGIPHYLRQTEDVAEVLNHCASSNWSERKEGLIGLQNLLKSQRTLSRVELKRLCEIFTRMFADPHSKVFSMFLETLVDFIIIHKDDLQDWLFVLLTQLLKKMGADLLGSVQAKVQKALDVTRDSFPFDQQFNILMRFIVDQTQTPNLKVKVAILKYIESLARQMDPTDFVNSSETRLAVSRIITWTTEPKSSDVRKAAQIVLISLFELNTPEFTMLLGALPKTFQDGATKLLHNHLKNSSNTSVGSPSNTLGRTPSRHSSSRTSPLTSPTNCSHGGLSPSMLDYDTENLNSDEIYSSLRGVTEAIEKFSFRSQEDLNEPIKRDGKKDCDIVSRDSGLAVPTSDVRGSSDIVEGGRMALDNKTSLLNTQPPRAFSGPRAREYNPYPYADTINTYDKTALKEAVFDDDMDQLRDEVPIDHSDLVADLLKELSNHNERVEERKGALLELLKITREDNLGVWEEHFKTILLLLLETLGDKDHSIRALALRVLREILRNQPARFKNYAELTIMKTLEAHKDSHKEVVRAAEEAASTLASSIHPEQCIKVLCPIIQTADYPINLAAIKMQTKVIERISKESLHQLLPDIIPGLLQGYDNTESSVRKASVFCLVAIYSVIGEELKPHLAQLTGSKMKLLNLYIKRAQTTNSNSSSSSDVSTHS</sequence>
<keyword evidence="13" id="KW-0333">Golgi apparatus</keyword>
<dbReference type="GO" id="GO:0005876">
    <property type="term" value="C:spindle microtubule"/>
    <property type="evidence" value="ECO:0007669"/>
    <property type="project" value="TreeGrafter"/>
</dbReference>
<dbReference type="InterPro" id="IPR057546">
    <property type="entry name" value="HEAT_GCN1"/>
</dbReference>
<proteinExistence type="inferred from homology"/>
<evidence type="ECO:0000259" key="18">
    <source>
        <dbReference type="SMART" id="SM01349"/>
    </source>
</evidence>
<feature type="compositionally biased region" description="Low complexity" evidence="17">
    <location>
        <begin position="17"/>
        <end position="31"/>
    </location>
</feature>
<protein>
    <submittedName>
        <fullName evidence="19">CLAP1 protein</fullName>
    </submittedName>
</protein>
<dbReference type="GO" id="GO:0005881">
    <property type="term" value="C:cytoplasmic microtubule"/>
    <property type="evidence" value="ECO:0007669"/>
    <property type="project" value="TreeGrafter"/>
</dbReference>
<reference evidence="19 20" key="1">
    <citation type="submission" date="2019-09" db="EMBL/GenBank/DDBJ databases">
        <title>Bird 10,000 Genomes (B10K) Project - Family phase.</title>
        <authorList>
            <person name="Zhang G."/>
        </authorList>
    </citation>
    <scope>NUCLEOTIDE SEQUENCE [LARGE SCALE GENOMIC DNA]</scope>
    <source>
        <strain evidence="19">B10K-DU-012-58</strain>
        <tissue evidence="19">Muscle</tissue>
    </source>
</reference>
<dbReference type="SMART" id="SM01349">
    <property type="entry name" value="TOG"/>
    <property type="match status" value="3"/>
</dbReference>